<comment type="caution">
    <text evidence="2">The sequence shown here is derived from an EMBL/GenBank/DDBJ whole genome shotgun (WGS) entry which is preliminary data.</text>
</comment>
<dbReference type="AlphaFoldDB" id="A0A9N7U8M4"/>
<organism evidence="2 3">
    <name type="scientific">Pleuronectes platessa</name>
    <name type="common">European plaice</name>
    <dbReference type="NCBI Taxonomy" id="8262"/>
    <lineage>
        <taxon>Eukaryota</taxon>
        <taxon>Metazoa</taxon>
        <taxon>Chordata</taxon>
        <taxon>Craniata</taxon>
        <taxon>Vertebrata</taxon>
        <taxon>Euteleostomi</taxon>
        <taxon>Actinopterygii</taxon>
        <taxon>Neopterygii</taxon>
        <taxon>Teleostei</taxon>
        <taxon>Neoteleostei</taxon>
        <taxon>Acanthomorphata</taxon>
        <taxon>Carangaria</taxon>
        <taxon>Pleuronectiformes</taxon>
        <taxon>Pleuronectoidei</taxon>
        <taxon>Pleuronectidae</taxon>
        <taxon>Pleuronectes</taxon>
    </lineage>
</organism>
<protein>
    <submittedName>
        <fullName evidence="2">Uncharacterized protein</fullName>
    </submittedName>
</protein>
<feature type="compositionally biased region" description="Polar residues" evidence="1">
    <location>
        <begin position="53"/>
        <end position="66"/>
    </location>
</feature>
<keyword evidence="3" id="KW-1185">Reference proteome</keyword>
<dbReference type="Proteomes" id="UP001153269">
    <property type="component" value="Unassembled WGS sequence"/>
</dbReference>
<gene>
    <name evidence="2" type="ORF">PLEPLA_LOCUS14107</name>
</gene>
<evidence type="ECO:0000313" key="3">
    <source>
        <dbReference type="Proteomes" id="UP001153269"/>
    </source>
</evidence>
<feature type="compositionally biased region" description="Basic and acidic residues" evidence="1">
    <location>
        <begin position="122"/>
        <end position="136"/>
    </location>
</feature>
<accession>A0A9N7U8M4</accession>
<sequence length="142" mass="15875">MNLKIFILPDTDHQLTTTHHPHPLTRFITGSLGPKLSLTGPPLDATRPRHNLMSPQRKSTETSSDLRSVKANAAGRARLCMHDQPERPPALSELGRQAARPRLSEPTSHRERAAVKSATRSRRQEADHTQRDDLIRKSSSVL</sequence>
<evidence type="ECO:0000313" key="2">
    <source>
        <dbReference type="EMBL" id="CAB1426172.1"/>
    </source>
</evidence>
<reference evidence="2" key="1">
    <citation type="submission" date="2020-03" db="EMBL/GenBank/DDBJ databases">
        <authorList>
            <person name="Weist P."/>
        </authorList>
    </citation>
    <scope>NUCLEOTIDE SEQUENCE</scope>
</reference>
<feature type="region of interest" description="Disordered" evidence="1">
    <location>
        <begin position="32"/>
        <end position="142"/>
    </location>
</feature>
<evidence type="ECO:0000256" key="1">
    <source>
        <dbReference type="SAM" id="MobiDB-lite"/>
    </source>
</evidence>
<name>A0A9N7U8M4_PLEPL</name>
<proteinExistence type="predicted"/>
<dbReference type="EMBL" id="CADEAL010000864">
    <property type="protein sequence ID" value="CAB1426172.1"/>
    <property type="molecule type" value="Genomic_DNA"/>
</dbReference>